<proteinExistence type="predicted"/>
<feature type="transmembrane region" description="Helical" evidence="1">
    <location>
        <begin position="28"/>
        <end position="50"/>
    </location>
</feature>
<protein>
    <submittedName>
        <fullName evidence="2">Uncharacterized protein</fullName>
    </submittedName>
</protein>
<keyword evidence="1" id="KW-1133">Transmembrane helix</keyword>
<name>A0A2K9ZHA1_RHILE</name>
<evidence type="ECO:0000313" key="3">
    <source>
        <dbReference type="Proteomes" id="UP000238523"/>
    </source>
</evidence>
<geneLocation type="plasmid" evidence="3">
    <name>prln3</name>
</geneLocation>
<sequence length="59" mass="7265">MKYPKRSVQKLTKVTPKQLPDHTRQNRILYLFYLAYLEYNLAYTFLYTYFELSYLGKQC</sequence>
<dbReference type="AlphaFoldDB" id="A0A2K9ZHA1"/>
<evidence type="ECO:0000256" key="1">
    <source>
        <dbReference type="SAM" id="Phobius"/>
    </source>
</evidence>
<organism evidence="2 3">
    <name type="scientific">Rhizobium leguminosarum</name>
    <dbReference type="NCBI Taxonomy" id="384"/>
    <lineage>
        <taxon>Bacteria</taxon>
        <taxon>Pseudomonadati</taxon>
        <taxon>Pseudomonadota</taxon>
        <taxon>Alphaproteobacteria</taxon>
        <taxon>Hyphomicrobiales</taxon>
        <taxon>Rhizobiaceae</taxon>
        <taxon>Rhizobium/Agrobacterium group</taxon>
        <taxon>Rhizobium</taxon>
    </lineage>
</organism>
<accession>A0A2K9ZHA1</accession>
<keyword evidence="2" id="KW-0614">Plasmid</keyword>
<keyword evidence="1" id="KW-0472">Membrane</keyword>
<keyword evidence="1" id="KW-0812">Transmembrane</keyword>
<reference evidence="2 3" key="1">
    <citation type="submission" date="2017-11" db="EMBL/GenBank/DDBJ databases">
        <title>Complete genome of Rhizobium leguminosarum Norway, an ineffective micro-symbiont.</title>
        <authorList>
            <person name="Hoffrichter A."/>
            <person name="Liang J."/>
            <person name="Brachmann A."/>
            <person name="Marin M."/>
        </authorList>
    </citation>
    <scope>NUCLEOTIDE SEQUENCE [LARGE SCALE GENOMIC DNA]</scope>
    <source>
        <strain evidence="2 3">Norway</strain>
        <plasmid evidence="3">Plasmid prln3</plasmid>
    </source>
</reference>
<dbReference type="EMBL" id="CP025015">
    <property type="protein sequence ID" value="AUW47614.1"/>
    <property type="molecule type" value="Genomic_DNA"/>
</dbReference>
<dbReference type="Proteomes" id="UP000238523">
    <property type="component" value="Plasmid pRLN3"/>
</dbReference>
<gene>
    <name evidence="2" type="ORF">CUJ84_pRLN3000503</name>
</gene>
<evidence type="ECO:0000313" key="2">
    <source>
        <dbReference type="EMBL" id="AUW47614.1"/>
    </source>
</evidence>